<evidence type="ECO:0000313" key="1">
    <source>
        <dbReference type="EMBL" id="MFF0008901.1"/>
    </source>
</evidence>
<keyword evidence="2" id="KW-1185">Reference proteome</keyword>
<dbReference type="InterPro" id="IPR015422">
    <property type="entry name" value="PyrdxlP-dep_Trfase_small"/>
</dbReference>
<dbReference type="Gene3D" id="3.90.1150.10">
    <property type="entry name" value="Aspartate Aminotransferase, domain 1"/>
    <property type="match status" value="1"/>
</dbReference>
<gene>
    <name evidence="1" type="ORF">ACFYQT_36520</name>
</gene>
<comment type="caution">
    <text evidence="1">The sequence shown here is derived from an EMBL/GenBank/DDBJ whole genome shotgun (WGS) entry which is preliminary data.</text>
</comment>
<dbReference type="EMBL" id="JBIAJP010000016">
    <property type="protein sequence ID" value="MFF0008901.1"/>
    <property type="molecule type" value="Genomic_DNA"/>
</dbReference>
<accession>A0ABW6N6I4</accession>
<dbReference type="RefSeq" id="WP_361940348.1">
    <property type="nucleotide sequence ID" value="NZ_JBEXVS010000007.1"/>
</dbReference>
<proteinExistence type="predicted"/>
<sequence length="62" mass="6323">MATSPSTSTPALATRGFGATEFREGADRVAETLKGQRPDGDLRERAGALATAFPLCADGALA</sequence>
<dbReference type="Proteomes" id="UP001601422">
    <property type="component" value="Unassembled WGS sequence"/>
</dbReference>
<reference evidence="1 2" key="1">
    <citation type="submission" date="2024-10" db="EMBL/GenBank/DDBJ databases">
        <title>The Natural Products Discovery Center: Release of the First 8490 Sequenced Strains for Exploring Actinobacteria Biosynthetic Diversity.</title>
        <authorList>
            <person name="Kalkreuter E."/>
            <person name="Kautsar S.A."/>
            <person name="Yang D."/>
            <person name="Bader C.D."/>
            <person name="Teijaro C.N."/>
            <person name="Fluegel L."/>
            <person name="Davis C.M."/>
            <person name="Simpson J.R."/>
            <person name="Lauterbach L."/>
            <person name="Steele A.D."/>
            <person name="Gui C."/>
            <person name="Meng S."/>
            <person name="Li G."/>
            <person name="Viehrig K."/>
            <person name="Ye F."/>
            <person name="Su P."/>
            <person name="Kiefer A.F."/>
            <person name="Nichols A."/>
            <person name="Cepeda A.J."/>
            <person name="Yan W."/>
            <person name="Fan B."/>
            <person name="Jiang Y."/>
            <person name="Adhikari A."/>
            <person name="Zheng C.-J."/>
            <person name="Schuster L."/>
            <person name="Cowan T.M."/>
            <person name="Smanski M.J."/>
            <person name="Chevrette M.G."/>
            <person name="De Carvalho L.P.S."/>
            <person name="Shen B."/>
        </authorList>
    </citation>
    <scope>NUCLEOTIDE SEQUENCE [LARGE SCALE GENOMIC DNA]</scope>
    <source>
        <strain evidence="1 2">NPDC005497</strain>
    </source>
</reference>
<protein>
    <submittedName>
        <fullName evidence="1">Uncharacterized protein</fullName>
    </submittedName>
</protein>
<name>A0ABW6N6I4_9ACTN</name>
<organism evidence="1 2">
    <name type="scientific">Streptomyces tibetensis</name>
    <dbReference type="NCBI Taxonomy" id="2382123"/>
    <lineage>
        <taxon>Bacteria</taxon>
        <taxon>Bacillati</taxon>
        <taxon>Actinomycetota</taxon>
        <taxon>Actinomycetes</taxon>
        <taxon>Kitasatosporales</taxon>
        <taxon>Streptomycetaceae</taxon>
        <taxon>Streptomyces</taxon>
    </lineage>
</organism>
<evidence type="ECO:0000313" key="2">
    <source>
        <dbReference type="Proteomes" id="UP001601422"/>
    </source>
</evidence>